<dbReference type="InParanoid" id="A0A371RKE5"/>
<keyword evidence="2" id="KW-1185">Reference proteome</keyword>
<evidence type="ECO:0000313" key="1">
    <source>
        <dbReference type="EMBL" id="RFB05932.1"/>
    </source>
</evidence>
<comment type="caution">
    <text evidence="1">The sequence shown here is derived from an EMBL/GenBank/DDBJ whole genome shotgun (WGS) entry which is preliminary data.</text>
</comment>
<name>A0A371RKE5_9PROT</name>
<dbReference type="OrthoDB" id="7266971at2"/>
<proteinExistence type="predicted"/>
<dbReference type="PRINTS" id="PR01996">
    <property type="entry name" value="MTP1FAMILY"/>
</dbReference>
<dbReference type="AlphaFoldDB" id="A0A371RKE5"/>
<dbReference type="InterPro" id="IPR022344">
    <property type="entry name" value="GTA_major-tail"/>
</dbReference>
<reference evidence="1 2" key="1">
    <citation type="submission" date="2018-08" db="EMBL/GenBank/DDBJ databases">
        <title>Parvularcula sp. SM1705, isolated from surface water of the South Sea China.</title>
        <authorList>
            <person name="Sun L."/>
        </authorList>
    </citation>
    <scope>NUCLEOTIDE SEQUENCE [LARGE SCALE GENOMIC DNA]</scope>
    <source>
        <strain evidence="1 2">SM1705</strain>
    </source>
</reference>
<dbReference type="Proteomes" id="UP000264589">
    <property type="component" value="Unassembled WGS sequence"/>
</dbReference>
<dbReference type="EMBL" id="QUQO01000001">
    <property type="protein sequence ID" value="RFB05932.1"/>
    <property type="molecule type" value="Genomic_DNA"/>
</dbReference>
<dbReference type="Pfam" id="PF06199">
    <property type="entry name" value="Phage_tail_2"/>
    <property type="match status" value="1"/>
</dbReference>
<organism evidence="1 2">
    <name type="scientific">Parvularcula marina</name>
    <dbReference type="NCBI Taxonomy" id="2292771"/>
    <lineage>
        <taxon>Bacteria</taxon>
        <taxon>Pseudomonadati</taxon>
        <taxon>Pseudomonadota</taxon>
        <taxon>Alphaproteobacteria</taxon>
        <taxon>Parvularculales</taxon>
        <taxon>Parvularculaceae</taxon>
        <taxon>Parvularcula</taxon>
    </lineage>
</organism>
<evidence type="ECO:0000313" key="2">
    <source>
        <dbReference type="Proteomes" id="UP000264589"/>
    </source>
</evidence>
<accession>A0A371RKE5</accession>
<gene>
    <name evidence="1" type="ORF">DX908_12045</name>
</gene>
<protein>
    <submittedName>
        <fullName evidence="1">Phage major tail protein, TP901-1 family</fullName>
    </submittedName>
</protein>
<sequence length="137" mass="14469">MTVTSGKDMLLRLADGEGGYDTIGGLRTKTFSLASGTVDITHADSPGWRELLPCGGIRQANVSGNGLFIDDDAAERARSLFFSGEHETWQLQIPGFGDLVGAFQITNLDYAGEFRGEASFSLTLASAGEVTFTAAVS</sequence>
<dbReference type="InterPro" id="IPR011855">
    <property type="entry name" value="Phgtail_TP901_1"/>
</dbReference>
<dbReference type="RefSeq" id="WP_116392564.1">
    <property type="nucleotide sequence ID" value="NZ_QUQO01000001.1"/>
</dbReference>
<dbReference type="NCBIfam" id="TIGR02126">
    <property type="entry name" value="phgtail_TP901_1"/>
    <property type="match status" value="1"/>
</dbReference>